<dbReference type="PANTHER" id="PTHR35545:SF28">
    <property type="entry name" value="OS07G0645701 PROTEIN"/>
    <property type="match status" value="1"/>
</dbReference>
<dbReference type="PANTHER" id="PTHR35545">
    <property type="entry name" value="F-BOX DOMAIN-CONTAINING PROTEIN"/>
    <property type="match status" value="1"/>
</dbReference>
<evidence type="ECO:0000313" key="2">
    <source>
        <dbReference type="EMBL" id="GJN33300.1"/>
    </source>
</evidence>
<name>A0AAV5FGB3_ELECO</name>
<dbReference type="Proteomes" id="UP001054889">
    <property type="component" value="Unassembled WGS sequence"/>
</dbReference>
<sequence>MGTSCIVNTEVRQRIFGKRSNPSWKVAEFTNCKECQLKEVQVAGFCPMEQQMTLIKAVMERAPNLRKLVLKDFPACEACQEIGSLPRSKRLPAERVFPEAKDEQDMVVKRLMGDMAYSHRVISIVCLPRHRLLRRARQRQPVPPPTVTSQPRLRGPSWAVQFGRRDATFRNSLPGLALALALVAAFVVKGLGTPAPTGYSITGHPNAGGGTTS</sequence>
<proteinExistence type="predicted"/>
<protein>
    <submittedName>
        <fullName evidence="2">Uncharacterized protein</fullName>
    </submittedName>
</protein>
<keyword evidence="3" id="KW-1185">Reference proteome</keyword>
<keyword evidence="1" id="KW-1133">Transmembrane helix</keyword>
<reference evidence="2" key="1">
    <citation type="journal article" date="2018" name="DNA Res.">
        <title>Multiple hybrid de novo genome assembly of finger millet, an orphan allotetraploid crop.</title>
        <authorList>
            <person name="Hatakeyama M."/>
            <person name="Aluri S."/>
            <person name="Balachadran M.T."/>
            <person name="Sivarajan S.R."/>
            <person name="Patrignani A."/>
            <person name="Gruter S."/>
            <person name="Poveda L."/>
            <person name="Shimizu-Inatsugi R."/>
            <person name="Baeten J."/>
            <person name="Francoijs K.J."/>
            <person name="Nataraja K.N."/>
            <person name="Reddy Y.A.N."/>
            <person name="Phadnis S."/>
            <person name="Ravikumar R.L."/>
            <person name="Schlapbach R."/>
            <person name="Sreeman S.M."/>
            <person name="Shimizu K.K."/>
        </authorList>
    </citation>
    <scope>NUCLEOTIDE SEQUENCE</scope>
</reference>
<feature type="transmembrane region" description="Helical" evidence="1">
    <location>
        <begin position="173"/>
        <end position="192"/>
    </location>
</feature>
<accession>A0AAV5FGB3</accession>
<comment type="caution">
    <text evidence="2">The sequence shown here is derived from an EMBL/GenBank/DDBJ whole genome shotgun (WGS) entry which is preliminary data.</text>
</comment>
<organism evidence="2 3">
    <name type="scientific">Eleusine coracana subsp. coracana</name>
    <dbReference type="NCBI Taxonomy" id="191504"/>
    <lineage>
        <taxon>Eukaryota</taxon>
        <taxon>Viridiplantae</taxon>
        <taxon>Streptophyta</taxon>
        <taxon>Embryophyta</taxon>
        <taxon>Tracheophyta</taxon>
        <taxon>Spermatophyta</taxon>
        <taxon>Magnoliopsida</taxon>
        <taxon>Liliopsida</taxon>
        <taxon>Poales</taxon>
        <taxon>Poaceae</taxon>
        <taxon>PACMAD clade</taxon>
        <taxon>Chloridoideae</taxon>
        <taxon>Cynodonteae</taxon>
        <taxon>Eleusininae</taxon>
        <taxon>Eleusine</taxon>
    </lineage>
</organism>
<evidence type="ECO:0000256" key="1">
    <source>
        <dbReference type="SAM" id="Phobius"/>
    </source>
</evidence>
<keyword evidence="1" id="KW-0812">Transmembrane</keyword>
<evidence type="ECO:0000313" key="3">
    <source>
        <dbReference type="Proteomes" id="UP001054889"/>
    </source>
</evidence>
<gene>
    <name evidence="2" type="primary">gb21883</name>
    <name evidence="2" type="ORF">PR202_gb21883</name>
</gene>
<dbReference type="AlphaFoldDB" id="A0AAV5FGB3"/>
<keyword evidence="1" id="KW-0472">Membrane</keyword>
<reference evidence="2" key="2">
    <citation type="submission" date="2021-12" db="EMBL/GenBank/DDBJ databases">
        <title>Resequencing data analysis of finger millet.</title>
        <authorList>
            <person name="Hatakeyama M."/>
            <person name="Aluri S."/>
            <person name="Balachadran M.T."/>
            <person name="Sivarajan S.R."/>
            <person name="Poveda L."/>
            <person name="Shimizu-Inatsugi R."/>
            <person name="Schlapbach R."/>
            <person name="Sreeman S.M."/>
            <person name="Shimizu K.K."/>
        </authorList>
    </citation>
    <scope>NUCLEOTIDE SEQUENCE</scope>
</reference>
<dbReference type="EMBL" id="BQKI01000084">
    <property type="protein sequence ID" value="GJN33300.1"/>
    <property type="molecule type" value="Genomic_DNA"/>
</dbReference>